<dbReference type="RefSeq" id="WP_090221724.1">
    <property type="nucleotide sequence ID" value="NZ_FOZP01000001.1"/>
</dbReference>
<dbReference type="Proteomes" id="UP000199312">
    <property type="component" value="Unassembled WGS sequence"/>
</dbReference>
<dbReference type="OrthoDB" id="1143801at2"/>
<proteinExistence type="predicted"/>
<accession>A0A1I6NPG1</accession>
<dbReference type="STRING" id="593133.SAMN04488006_0273"/>
<organism evidence="3 4">
    <name type="scientific">Lutibacter maritimus</name>
    <dbReference type="NCBI Taxonomy" id="593133"/>
    <lineage>
        <taxon>Bacteria</taxon>
        <taxon>Pseudomonadati</taxon>
        <taxon>Bacteroidota</taxon>
        <taxon>Flavobacteriia</taxon>
        <taxon>Flavobacteriales</taxon>
        <taxon>Flavobacteriaceae</taxon>
        <taxon>Lutibacter</taxon>
    </lineage>
</organism>
<keyword evidence="2" id="KW-0472">Membrane</keyword>
<name>A0A1I6NPG1_9FLAO</name>
<evidence type="ECO:0000313" key="4">
    <source>
        <dbReference type="Proteomes" id="UP000199312"/>
    </source>
</evidence>
<evidence type="ECO:0000313" key="3">
    <source>
        <dbReference type="EMBL" id="SFS29751.1"/>
    </source>
</evidence>
<keyword evidence="4" id="KW-1185">Reference proteome</keyword>
<dbReference type="EMBL" id="FOZP01000001">
    <property type="protein sequence ID" value="SFS29751.1"/>
    <property type="molecule type" value="Genomic_DNA"/>
</dbReference>
<feature type="coiled-coil region" evidence="1">
    <location>
        <begin position="106"/>
        <end position="178"/>
    </location>
</feature>
<evidence type="ECO:0000256" key="2">
    <source>
        <dbReference type="SAM" id="Phobius"/>
    </source>
</evidence>
<reference evidence="4" key="1">
    <citation type="submission" date="2016-10" db="EMBL/GenBank/DDBJ databases">
        <authorList>
            <person name="Varghese N."/>
            <person name="Submissions S."/>
        </authorList>
    </citation>
    <scope>NUCLEOTIDE SEQUENCE [LARGE SCALE GENOMIC DNA]</scope>
    <source>
        <strain evidence="4">DSM 24450</strain>
    </source>
</reference>
<dbReference type="AlphaFoldDB" id="A0A1I6NPG1"/>
<gene>
    <name evidence="3" type="ORF">SAMN04488006_0273</name>
</gene>
<evidence type="ECO:0008006" key="5">
    <source>
        <dbReference type="Google" id="ProtNLM"/>
    </source>
</evidence>
<protein>
    <recommendedName>
        <fullName evidence="5">DUF4179 domain-containing protein</fullName>
    </recommendedName>
</protein>
<evidence type="ECO:0000256" key="1">
    <source>
        <dbReference type="SAM" id="Coils"/>
    </source>
</evidence>
<sequence length="180" mass="21093">MKDNLEHIFKNLENQFDTEEPTLGHFNRFEKKLKQKKATPIKKINRSFLLLPIAASILLFIGIWIGKNYSNNGLELASISPKMEETQSYFVTTIQKELETIQLERNSDTEQLINDALLQLNKLETQYNQLTLELKESTEDKRIIYAMISNFQQRIELLQSLLAQIEDVKQLKKQQNENHV</sequence>
<feature type="transmembrane region" description="Helical" evidence="2">
    <location>
        <begin position="47"/>
        <end position="66"/>
    </location>
</feature>
<keyword evidence="2" id="KW-1133">Transmembrane helix</keyword>
<keyword evidence="2" id="KW-0812">Transmembrane</keyword>
<keyword evidence="1" id="KW-0175">Coiled coil</keyword>